<dbReference type="Proteomes" id="UP000245206">
    <property type="component" value="Unassembled WGS sequence"/>
</dbReference>
<comment type="caution">
    <text evidence="1">The sequence shown here is derived from an EMBL/GenBank/DDBJ whole genome shotgun (WGS) entry which is preliminary data.</text>
</comment>
<dbReference type="AlphaFoldDB" id="A0A2P2D997"/>
<keyword evidence="2" id="KW-1185">Reference proteome</keyword>
<protein>
    <submittedName>
        <fullName evidence="1">Uncharacterized protein</fullName>
    </submittedName>
</protein>
<accession>A0A2P2D997</accession>
<reference evidence="2" key="1">
    <citation type="journal article" date="2019" name="Microbiol. Immunol.">
        <title>Molecular and phenotypic characterization of Leptospira johnsonii sp. nov., Leptospira ellinghausenii sp. nov. and Leptospira ryugenii sp. nov. isolated from soil and water in Japan.</title>
        <authorList>
            <person name="Masuzawa T."/>
            <person name="Saito M."/>
            <person name="Nakao R."/>
            <person name="Nikaido Y."/>
            <person name="Matsumoto M."/>
            <person name="Ogawa M."/>
            <person name="Yokoyama M."/>
            <person name="Hidaka Y."/>
            <person name="Tomita J."/>
            <person name="Sakakibara K."/>
            <person name="Suzuki K."/>
            <person name="Yasuda S."/>
            <person name="Sato H."/>
            <person name="Yamaguchi M."/>
            <person name="Yoshida S.I."/>
            <person name="Koizumi N."/>
            <person name="Kawamura Y."/>
        </authorList>
    </citation>
    <scope>NUCLEOTIDE SEQUENCE [LARGE SCALE GENOMIC DNA]</scope>
    <source>
        <strain evidence="2">E18</strain>
    </source>
</reference>
<dbReference type="InterPro" id="IPR029787">
    <property type="entry name" value="Nucleotide_cyclase"/>
</dbReference>
<dbReference type="RefSeq" id="WP_108958448.1">
    <property type="nucleotide sequence ID" value="NZ_BFAZ01000003.1"/>
</dbReference>
<evidence type="ECO:0000313" key="2">
    <source>
        <dbReference type="Proteomes" id="UP000245206"/>
    </source>
</evidence>
<proteinExistence type="predicted"/>
<evidence type="ECO:0000313" key="1">
    <source>
        <dbReference type="EMBL" id="GBF41199.1"/>
    </source>
</evidence>
<sequence length="292" mass="34434">MKYKAINKLINKIEESSDLKSEESLKKYFDTRKKNISVLGFDIYHYSQYKNQDQDIIPFLFDDLLRESSIFAATFDSFIFQKEKKEIYTKLISTGDGGFLTFENPLNALIFLLYFNIQLKYFNSFHRMEKIRKMLGPISIRYAITTDSIFGYDHNIFGPAIINNARIMSGDKLNRLIIDKKTHEWFEKNLFGLENLPNIDIPYLKNKNLYKKYNDLTKNCWYITHNINERNPKIINVDVLKIGESEIKKTKLDTYNVIVTYKAKAFKKYDIQDTEEFNNITLNLGNYNTTGL</sequence>
<dbReference type="EMBL" id="BFAZ01000003">
    <property type="protein sequence ID" value="GBF41199.1"/>
    <property type="molecule type" value="Genomic_DNA"/>
</dbReference>
<dbReference type="Gene3D" id="3.30.70.1230">
    <property type="entry name" value="Nucleotide cyclase"/>
    <property type="match status" value="1"/>
</dbReference>
<gene>
    <name evidence="1" type="ORF">LPTSP2_04710</name>
</gene>
<dbReference type="OrthoDB" id="332167at2"/>
<organism evidence="1 2">
    <name type="scientific">Leptospira ellinghausenii</name>
    <dbReference type="NCBI Taxonomy" id="1917822"/>
    <lineage>
        <taxon>Bacteria</taxon>
        <taxon>Pseudomonadati</taxon>
        <taxon>Spirochaetota</taxon>
        <taxon>Spirochaetia</taxon>
        <taxon>Leptospirales</taxon>
        <taxon>Leptospiraceae</taxon>
        <taxon>Leptospira</taxon>
    </lineage>
</organism>
<name>A0A2P2D997_9LEPT</name>
<dbReference type="SUPFAM" id="SSF55073">
    <property type="entry name" value="Nucleotide cyclase"/>
    <property type="match status" value="1"/>
</dbReference>